<dbReference type="InterPro" id="IPR054199">
    <property type="entry name" value="DUF6904"/>
</dbReference>
<dbReference type="EMBL" id="JARRAF010000047">
    <property type="protein sequence ID" value="MDK2126704.1"/>
    <property type="molecule type" value="Genomic_DNA"/>
</dbReference>
<proteinExistence type="predicted"/>
<protein>
    <submittedName>
        <fullName evidence="1">Uncharacterized protein</fullName>
    </submittedName>
</protein>
<keyword evidence="2" id="KW-1185">Reference proteome</keyword>
<name>A0ABT7E387_9NEIS</name>
<organism evidence="1 2">
    <name type="scientific">Parachitinimonas caeni</name>
    <dbReference type="NCBI Taxonomy" id="3031301"/>
    <lineage>
        <taxon>Bacteria</taxon>
        <taxon>Pseudomonadati</taxon>
        <taxon>Pseudomonadota</taxon>
        <taxon>Betaproteobacteria</taxon>
        <taxon>Neisseriales</taxon>
        <taxon>Chitinibacteraceae</taxon>
        <taxon>Parachitinimonas</taxon>
    </lineage>
</organism>
<dbReference type="Pfam" id="PF21845">
    <property type="entry name" value="DUF6904"/>
    <property type="match status" value="1"/>
</dbReference>
<dbReference type="Proteomes" id="UP001172778">
    <property type="component" value="Unassembled WGS sequence"/>
</dbReference>
<accession>A0ABT7E387</accession>
<comment type="caution">
    <text evidence="1">The sequence shown here is derived from an EMBL/GenBank/DDBJ whole genome shotgun (WGS) entry which is preliminary data.</text>
</comment>
<reference evidence="1" key="1">
    <citation type="submission" date="2023-03" db="EMBL/GenBank/DDBJ databases">
        <title>Chitinimonas shenzhenensis gen. nov., sp. nov., a novel member of family Burkholderiaceae isolated from activated sludge collected in Shen Zhen, China.</title>
        <authorList>
            <person name="Wang X."/>
        </authorList>
    </citation>
    <scope>NUCLEOTIDE SEQUENCE</scope>
    <source>
        <strain evidence="1">DQS-5</strain>
    </source>
</reference>
<dbReference type="RefSeq" id="WP_284103024.1">
    <property type="nucleotide sequence ID" value="NZ_JARRAF010000047.1"/>
</dbReference>
<sequence length="212" mass="23978">MLNARLNRHHTGLTLWGDGYSLRQLHGLVHSLVEQSALIEDKEGYVLGLAYDLRKAYEGQRQREVLDVGLDDRLTIYGVEILWPYILLQTGQLRQALADLPSSKLDQALLYQLEHAVESALRQVVPATAEDILQTVRQIAVSPYPQLEDALHSRCAYFVGLSPRQRLSKLHRVIETLHPAYQLVVGTGKPLQPGILPPETFPGEDEWPAFEW</sequence>
<gene>
    <name evidence="1" type="ORF">PZA18_21905</name>
</gene>
<evidence type="ECO:0000313" key="2">
    <source>
        <dbReference type="Proteomes" id="UP001172778"/>
    </source>
</evidence>
<evidence type="ECO:0000313" key="1">
    <source>
        <dbReference type="EMBL" id="MDK2126704.1"/>
    </source>
</evidence>